<dbReference type="InterPro" id="IPR045298">
    <property type="entry name" value="Complex1_LYR_LYRM7"/>
</dbReference>
<evidence type="ECO:0000256" key="2">
    <source>
        <dbReference type="ARBA" id="ARBA00009508"/>
    </source>
</evidence>
<dbReference type="Proteomes" id="UP000786811">
    <property type="component" value="Unassembled WGS sequence"/>
</dbReference>
<dbReference type="EMBL" id="CAJNRD030001119">
    <property type="protein sequence ID" value="CAG5087461.1"/>
    <property type="molecule type" value="Genomic_DNA"/>
</dbReference>
<evidence type="ECO:0000256" key="3">
    <source>
        <dbReference type="ARBA" id="ARBA00023128"/>
    </source>
</evidence>
<comment type="similarity">
    <text evidence="2">Belongs to the complex I LYR family.</text>
</comment>
<dbReference type="PANTHER" id="PTHR46749:SF1">
    <property type="entry name" value="COMPLEX III ASSEMBLY FACTOR LYRM7"/>
    <property type="match status" value="1"/>
</dbReference>
<dbReference type="OrthoDB" id="529194at2759"/>
<keyword evidence="4" id="KW-0143">Chaperone</keyword>
<evidence type="ECO:0000259" key="10">
    <source>
        <dbReference type="Pfam" id="PF05347"/>
    </source>
</evidence>
<dbReference type="GO" id="GO:0044183">
    <property type="term" value="F:protein folding chaperone"/>
    <property type="evidence" value="ECO:0007669"/>
    <property type="project" value="TreeGrafter"/>
</dbReference>
<comment type="caution">
    <text evidence="11">The sequence shown here is derived from an EMBL/GenBank/DDBJ whole genome shotgun (WGS) entry which is preliminary data.</text>
</comment>
<name>A0A8J2H8X4_COTCN</name>
<dbReference type="GO" id="GO:0005759">
    <property type="term" value="C:mitochondrial matrix"/>
    <property type="evidence" value="ECO:0007669"/>
    <property type="project" value="UniProtKB-SubCell"/>
</dbReference>
<dbReference type="Pfam" id="PF05347">
    <property type="entry name" value="Complex1_LYR"/>
    <property type="match status" value="1"/>
</dbReference>
<comment type="subcellular location">
    <subcellularLocation>
        <location evidence="1">Mitochondrion matrix</location>
    </subcellularLocation>
</comment>
<proteinExistence type="inferred from homology"/>
<evidence type="ECO:0000313" key="11">
    <source>
        <dbReference type="EMBL" id="CAG5087461.1"/>
    </source>
</evidence>
<dbReference type="InterPro" id="IPR008011">
    <property type="entry name" value="Complex1_LYR_dom"/>
</dbReference>
<dbReference type="CDD" id="cd20267">
    <property type="entry name" value="Complex1_LYR_LYRM7"/>
    <property type="match status" value="1"/>
</dbReference>
<evidence type="ECO:0000313" key="12">
    <source>
        <dbReference type="Proteomes" id="UP000786811"/>
    </source>
</evidence>
<evidence type="ECO:0000256" key="9">
    <source>
        <dbReference type="SAM" id="MobiDB-lite"/>
    </source>
</evidence>
<evidence type="ECO:0000256" key="8">
    <source>
        <dbReference type="ARBA" id="ARBA00031830"/>
    </source>
</evidence>
<feature type="region of interest" description="Disordered" evidence="9">
    <location>
        <begin position="93"/>
        <end position="117"/>
    </location>
</feature>
<keyword evidence="12" id="KW-1185">Reference proteome</keyword>
<evidence type="ECO:0000256" key="6">
    <source>
        <dbReference type="ARBA" id="ARBA00025809"/>
    </source>
</evidence>
<evidence type="ECO:0000256" key="1">
    <source>
        <dbReference type="ARBA" id="ARBA00004305"/>
    </source>
</evidence>
<comment type="subunit">
    <text evidence="6">Interacts with UQCRFS1.</text>
</comment>
<sequence length="117" mass="13544">MSAELRREVLKTFKKLHRTRLNTFQGDQYALSFVRNKINDEYKKNKNVTDAAAINELNKFANEVEHEVKTTIIQAVEKKPGIFELKVRNDHLIDNVPPPGTPLPKPERRCSDRKSKS</sequence>
<dbReference type="AlphaFoldDB" id="A0A8J2H8X4"/>
<evidence type="ECO:0000256" key="4">
    <source>
        <dbReference type="ARBA" id="ARBA00023186"/>
    </source>
</evidence>
<protein>
    <recommendedName>
        <fullName evidence="7">Complex III assembly factor LYRM7</fullName>
    </recommendedName>
    <alternativeName>
        <fullName evidence="8">LYR motif-containing protein 7</fullName>
    </alternativeName>
</protein>
<reference evidence="11" key="1">
    <citation type="submission" date="2021-04" db="EMBL/GenBank/DDBJ databases">
        <authorList>
            <person name="Chebbi M.A.C M."/>
        </authorList>
    </citation>
    <scope>NUCLEOTIDE SEQUENCE</scope>
</reference>
<dbReference type="InterPro" id="IPR050435">
    <property type="entry name" value="MZM1/LYRM7"/>
</dbReference>
<feature type="domain" description="Complex 1 LYR protein" evidence="10">
    <location>
        <begin position="7"/>
        <end position="62"/>
    </location>
</feature>
<keyword evidence="3" id="KW-0496">Mitochondrion</keyword>
<dbReference type="GO" id="GO:0034551">
    <property type="term" value="P:mitochondrial respiratory chain complex III assembly"/>
    <property type="evidence" value="ECO:0007669"/>
    <property type="project" value="InterPro"/>
</dbReference>
<accession>A0A8J2H8X4</accession>
<comment type="function">
    <text evidence="5">Assembly factor required for Rieske Fe-S protein UQCRFS1 incorporation into the cytochrome b-c1 (CIII) complex. Functions as a chaperone, binding to this subunit within the mitochondrial matrix and stabilizing it prior to its translocation and insertion into the late CIII dimeric intermediate within the mitochondrial inner membrane.</text>
</comment>
<gene>
    <name evidence="11" type="ORF">HICCMSTLAB_LOCUS4519</name>
</gene>
<evidence type="ECO:0000256" key="5">
    <source>
        <dbReference type="ARBA" id="ARBA00025430"/>
    </source>
</evidence>
<feature type="compositionally biased region" description="Basic and acidic residues" evidence="9">
    <location>
        <begin position="105"/>
        <end position="117"/>
    </location>
</feature>
<evidence type="ECO:0000256" key="7">
    <source>
        <dbReference type="ARBA" id="ARBA00026165"/>
    </source>
</evidence>
<dbReference type="PANTHER" id="PTHR46749">
    <property type="entry name" value="COMPLEX III ASSEMBLY FACTOR LYRM7"/>
    <property type="match status" value="1"/>
</dbReference>
<organism evidence="11 12">
    <name type="scientific">Cotesia congregata</name>
    <name type="common">Parasitoid wasp</name>
    <name type="synonym">Apanteles congregatus</name>
    <dbReference type="NCBI Taxonomy" id="51543"/>
    <lineage>
        <taxon>Eukaryota</taxon>
        <taxon>Metazoa</taxon>
        <taxon>Ecdysozoa</taxon>
        <taxon>Arthropoda</taxon>
        <taxon>Hexapoda</taxon>
        <taxon>Insecta</taxon>
        <taxon>Pterygota</taxon>
        <taxon>Neoptera</taxon>
        <taxon>Endopterygota</taxon>
        <taxon>Hymenoptera</taxon>
        <taxon>Apocrita</taxon>
        <taxon>Ichneumonoidea</taxon>
        <taxon>Braconidae</taxon>
        <taxon>Microgastrinae</taxon>
        <taxon>Cotesia</taxon>
    </lineage>
</organism>